<name>A0A1J5PHI9_9ZZZZ</name>
<evidence type="ECO:0000256" key="1">
    <source>
        <dbReference type="ARBA" id="ARBA00005323"/>
    </source>
</evidence>
<dbReference type="EC" id="4.1.2.42" evidence="4"/>
<comment type="similarity">
    <text evidence="1">Belongs to the DSD1 family.</text>
</comment>
<gene>
    <name evidence="4" type="ORF">GALL_481400</name>
</gene>
<dbReference type="GO" id="GO:0043876">
    <property type="term" value="F:D-threonine aldolase activity"/>
    <property type="evidence" value="ECO:0007669"/>
    <property type="project" value="UniProtKB-EC"/>
</dbReference>
<comment type="caution">
    <text evidence="4">The sequence shown here is derived from an EMBL/GenBank/DDBJ whole genome shotgun (WGS) entry which is preliminary data.</text>
</comment>
<dbReference type="InterPro" id="IPR051466">
    <property type="entry name" value="D-amino_acid_metab_enzyme"/>
</dbReference>
<dbReference type="AlphaFoldDB" id="A0A1J5PHI9"/>
<feature type="domain" description="D-serine dehydratase-like" evidence="3">
    <location>
        <begin position="262"/>
        <end position="352"/>
    </location>
</feature>
<dbReference type="EMBL" id="MLJW01004293">
    <property type="protein sequence ID" value="OIQ70248.1"/>
    <property type="molecule type" value="Genomic_DNA"/>
</dbReference>
<evidence type="ECO:0000256" key="2">
    <source>
        <dbReference type="ARBA" id="ARBA00023239"/>
    </source>
</evidence>
<evidence type="ECO:0000313" key="4">
    <source>
        <dbReference type="EMBL" id="OIQ70248.1"/>
    </source>
</evidence>
<dbReference type="PANTHER" id="PTHR28004:SF2">
    <property type="entry name" value="D-SERINE DEHYDRATASE"/>
    <property type="match status" value="1"/>
</dbReference>
<dbReference type="GO" id="GO:0008721">
    <property type="term" value="F:D-serine ammonia-lyase activity"/>
    <property type="evidence" value="ECO:0007669"/>
    <property type="project" value="TreeGrafter"/>
</dbReference>
<dbReference type="InterPro" id="IPR026956">
    <property type="entry name" value="D-ser_dehydrat-like_dom"/>
</dbReference>
<dbReference type="CDD" id="cd06821">
    <property type="entry name" value="PLPDE_III_D-TA"/>
    <property type="match status" value="1"/>
</dbReference>
<dbReference type="PANTHER" id="PTHR28004">
    <property type="entry name" value="ZGC:162816-RELATED"/>
    <property type="match status" value="1"/>
</dbReference>
<dbReference type="Pfam" id="PF14031">
    <property type="entry name" value="D-ser_dehydrat"/>
    <property type="match status" value="1"/>
</dbReference>
<dbReference type="Gene3D" id="2.40.37.20">
    <property type="entry name" value="D-serine dehydratase-like domain"/>
    <property type="match status" value="1"/>
</dbReference>
<protein>
    <submittedName>
        <fullName evidence="4">D-threonine aldolase</fullName>
        <ecNumber evidence="4">4.1.2.42</ecNumber>
    </submittedName>
</protein>
<proteinExistence type="inferred from homology"/>
<evidence type="ECO:0000259" key="3">
    <source>
        <dbReference type="SMART" id="SM01119"/>
    </source>
</evidence>
<dbReference type="SMART" id="SM01119">
    <property type="entry name" value="D-ser_dehydrat"/>
    <property type="match status" value="1"/>
</dbReference>
<dbReference type="InterPro" id="IPR029066">
    <property type="entry name" value="PLP-binding_barrel"/>
</dbReference>
<dbReference type="Gene3D" id="3.20.20.10">
    <property type="entry name" value="Alanine racemase"/>
    <property type="match status" value="1"/>
</dbReference>
<sequence>MAEKEWYVINDINQLDTPALVVYPDRVKYNIALVESMIDDVSRLRPHVKTYKNMEVTRLMLDAGIAKFKCATIAEAEMLGMCKAPDVLLAYQTVVPKLERFVKLILTYRDTKYACLVDNIHTATEISAIALQNNIVIPVYIDLNVGMNRTGIVPGDDARLLYMECAHLPGITPVGLHAYDGHIHDEDLAVRTQKCNACFEPVAKLQAELSEKGYPEPVIVAGGSPTFPVHAKRKNIECSPGTFVYWDEGYTEGMEEQQFLTAALVVSRIISLPDETKICMDLGHKSVAAEKELAKRVLFLNAPELTMLGQSEEHLVAEAGKEHKYKVEDVLYGLPFHICPTVALYERAITIEDHKVTGEWKNIARDRKITI</sequence>
<keyword evidence="2 4" id="KW-0456">Lyase</keyword>
<dbReference type="Pfam" id="PF01168">
    <property type="entry name" value="Ala_racemase_N"/>
    <property type="match status" value="1"/>
</dbReference>
<dbReference type="InterPro" id="IPR042208">
    <property type="entry name" value="D-ser_dehydrat-like_sf"/>
</dbReference>
<organism evidence="4">
    <name type="scientific">mine drainage metagenome</name>
    <dbReference type="NCBI Taxonomy" id="410659"/>
    <lineage>
        <taxon>unclassified sequences</taxon>
        <taxon>metagenomes</taxon>
        <taxon>ecological metagenomes</taxon>
    </lineage>
</organism>
<accession>A0A1J5PHI9</accession>
<dbReference type="InterPro" id="IPR001608">
    <property type="entry name" value="Ala_racemase_N"/>
</dbReference>
<dbReference type="GO" id="GO:0036088">
    <property type="term" value="P:D-serine catabolic process"/>
    <property type="evidence" value="ECO:0007669"/>
    <property type="project" value="TreeGrafter"/>
</dbReference>
<reference evidence="4" key="1">
    <citation type="submission" date="2016-10" db="EMBL/GenBank/DDBJ databases">
        <title>Sequence of Gallionella enrichment culture.</title>
        <authorList>
            <person name="Poehlein A."/>
            <person name="Muehling M."/>
            <person name="Daniel R."/>
        </authorList>
    </citation>
    <scope>NUCLEOTIDE SEQUENCE</scope>
</reference>
<dbReference type="SUPFAM" id="SSF51419">
    <property type="entry name" value="PLP-binding barrel"/>
    <property type="match status" value="1"/>
</dbReference>